<dbReference type="SUPFAM" id="SSF57424">
    <property type="entry name" value="LDL receptor-like module"/>
    <property type="match status" value="8"/>
</dbReference>
<feature type="disulfide bond" evidence="9">
    <location>
        <begin position="1871"/>
        <end position="1886"/>
    </location>
</feature>
<comment type="caution">
    <text evidence="9">Lacks conserved residue(s) required for the propagation of feature annotation.</text>
</comment>
<feature type="domain" description="FZ" evidence="13">
    <location>
        <begin position="747"/>
        <end position="795"/>
    </location>
</feature>
<evidence type="ECO:0000256" key="1">
    <source>
        <dbReference type="ARBA" id="ARBA00004401"/>
    </source>
</evidence>
<evidence type="ECO:0000256" key="8">
    <source>
        <dbReference type="PROSITE-ProRule" id="PRU00090"/>
    </source>
</evidence>
<dbReference type="PANTHER" id="PTHR24270">
    <property type="entry name" value="LOW-DENSITY LIPOPROTEIN RECEPTOR-RELATED"/>
    <property type="match status" value="1"/>
</dbReference>
<keyword evidence="10" id="KW-0378">Hydrolase</keyword>
<feature type="domain" description="FZ" evidence="13">
    <location>
        <begin position="421"/>
        <end position="540"/>
    </location>
</feature>
<dbReference type="PRINTS" id="PR00261">
    <property type="entry name" value="LDLRECEPTOR"/>
</dbReference>
<feature type="disulfide bond" evidence="9">
    <location>
        <begin position="2141"/>
        <end position="2156"/>
    </location>
</feature>
<dbReference type="InterPro" id="IPR036790">
    <property type="entry name" value="Frizzled_dom_sf"/>
</dbReference>
<dbReference type="Gene3D" id="4.10.400.10">
    <property type="entry name" value="Low-density Lipoprotein Receptor"/>
    <property type="match status" value="9"/>
</dbReference>
<feature type="disulfide bond" evidence="9">
    <location>
        <begin position="1088"/>
        <end position="1103"/>
    </location>
</feature>
<feature type="domain" description="MAM" evidence="14">
    <location>
        <begin position="1491"/>
        <end position="1569"/>
    </location>
</feature>
<feature type="transmembrane region" description="Helical" evidence="12">
    <location>
        <begin position="127"/>
        <end position="151"/>
    </location>
</feature>
<dbReference type="Gene3D" id="1.10.2000.10">
    <property type="entry name" value="Frizzled cysteine-rich domain"/>
    <property type="match status" value="4"/>
</dbReference>
<dbReference type="SMART" id="SM00020">
    <property type="entry name" value="Tryp_SPc"/>
    <property type="match status" value="1"/>
</dbReference>
<dbReference type="PROSITE" id="PS50038">
    <property type="entry name" value="FZ"/>
    <property type="match status" value="4"/>
</dbReference>
<dbReference type="SMART" id="SM00137">
    <property type="entry name" value="MAM"/>
    <property type="match status" value="3"/>
</dbReference>
<feature type="compositionally biased region" description="Acidic residues" evidence="11">
    <location>
        <begin position="44"/>
        <end position="53"/>
    </location>
</feature>
<feature type="domain" description="Peptidase S1" evidence="15">
    <location>
        <begin position="1218"/>
        <end position="1453"/>
    </location>
</feature>
<dbReference type="InterPro" id="IPR036055">
    <property type="entry name" value="LDL_receptor-like_sf"/>
</dbReference>
<dbReference type="CDD" id="cd00190">
    <property type="entry name" value="Tryp_SPc"/>
    <property type="match status" value="1"/>
</dbReference>
<dbReference type="CDD" id="cd06263">
    <property type="entry name" value="MAM"/>
    <property type="match status" value="1"/>
</dbReference>
<feature type="disulfide bond" evidence="9">
    <location>
        <begin position="1010"/>
        <end position="1025"/>
    </location>
</feature>
<dbReference type="RefSeq" id="XP_005101410.2">
    <property type="nucleotide sequence ID" value="XM_005101353.3"/>
</dbReference>
<keyword evidence="10" id="KW-0645">Protease</keyword>
<dbReference type="InterPro" id="IPR050685">
    <property type="entry name" value="LDLR"/>
</dbReference>
<dbReference type="Pfam" id="PF01392">
    <property type="entry name" value="Fz"/>
    <property type="match status" value="4"/>
</dbReference>
<evidence type="ECO:0000256" key="12">
    <source>
        <dbReference type="SAM" id="Phobius"/>
    </source>
</evidence>
<feature type="disulfide bond" evidence="8">
    <location>
        <begin position="631"/>
        <end position="669"/>
    </location>
</feature>
<proteinExistence type="predicted"/>
<evidence type="ECO:0000256" key="11">
    <source>
        <dbReference type="SAM" id="MobiDB-lite"/>
    </source>
</evidence>
<feature type="domain" description="MAM" evidence="14">
    <location>
        <begin position="1929"/>
        <end position="2095"/>
    </location>
</feature>
<dbReference type="InterPro" id="IPR023415">
    <property type="entry name" value="LDLR_class-A_CS"/>
</dbReference>
<accession>A0ABM0JTY1</accession>
<dbReference type="PROSITE" id="PS00135">
    <property type="entry name" value="TRYPSIN_SER"/>
    <property type="match status" value="1"/>
</dbReference>
<dbReference type="InterPro" id="IPR009003">
    <property type="entry name" value="Peptidase_S1_PA"/>
</dbReference>
<dbReference type="InterPro" id="IPR033116">
    <property type="entry name" value="TRYPSIN_SER"/>
</dbReference>
<dbReference type="PROSITE" id="PS50240">
    <property type="entry name" value="TRYPSIN_DOM"/>
    <property type="match status" value="1"/>
</dbReference>
<protein>
    <submittedName>
        <fullName evidence="17">Uncharacterized protein LOC101863910</fullName>
    </submittedName>
</protein>
<dbReference type="Gene3D" id="2.60.120.200">
    <property type="match status" value="3"/>
</dbReference>
<evidence type="ECO:0000256" key="3">
    <source>
        <dbReference type="ARBA" id="ARBA00022737"/>
    </source>
</evidence>
<evidence type="ECO:0000259" key="14">
    <source>
        <dbReference type="PROSITE" id="PS50060"/>
    </source>
</evidence>
<feature type="disulfide bond" evidence="9">
    <location>
        <begin position="2129"/>
        <end position="2147"/>
    </location>
</feature>
<dbReference type="SMART" id="SM00192">
    <property type="entry name" value="LDLa"/>
    <property type="match status" value="9"/>
</dbReference>
<feature type="disulfide bond" evidence="9">
    <location>
        <begin position="1665"/>
        <end position="1680"/>
    </location>
</feature>
<evidence type="ECO:0000256" key="9">
    <source>
        <dbReference type="PROSITE-ProRule" id="PRU00124"/>
    </source>
</evidence>
<dbReference type="InterPro" id="IPR043504">
    <property type="entry name" value="Peptidase_S1_PA_chymotrypsin"/>
</dbReference>
<evidence type="ECO:0000256" key="2">
    <source>
        <dbReference type="ARBA" id="ARBA00022692"/>
    </source>
</evidence>
<evidence type="ECO:0000256" key="6">
    <source>
        <dbReference type="ARBA" id="ARBA00023136"/>
    </source>
</evidence>
<keyword evidence="2 12" id="KW-0812">Transmembrane</keyword>
<feature type="domain" description="FZ" evidence="13">
    <location>
        <begin position="836"/>
        <end position="969"/>
    </location>
</feature>
<evidence type="ECO:0000256" key="10">
    <source>
        <dbReference type="RuleBase" id="RU363034"/>
    </source>
</evidence>
<feature type="region of interest" description="Disordered" evidence="11">
    <location>
        <begin position="1"/>
        <end position="112"/>
    </location>
</feature>
<feature type="region of interest" description="Disordered" evidence="11">
    <location>
        <begin position="299"/>
        <end position="424"/>
    </location>
</feature>
<feature type="disulfide bond" evidence="9">
    <location>
        <begin position="2122"/>
        <end position="2134"/>
    </location>
</feature>
<evidence type="ECO:0000313" key="17">
    <source>
        <dbReference type="RefSeq" id="XP_005101410.2"/>
    </source>
</evidence>
<feature type="disulfide bond" evidence="8">
    <location>
        <begin position="887"/>
        <end position="925"/>
    </location>
</feature>
<feature type="disulfide bond" evidence="9">
    <location>
        <begin position="1888"/>
        <end position="1900"/>
    </location>
</feature>
<dbReference type="SUPFAM" id="SSF50494">
    <property type="entry name" value="Trypsin-like serine proteases"/>
    <property type="match status" value="1"/>
</dbReference>
<dbReference type="InterPro" id="IPR013320">
    <property type="entry name" value="ConA-like_dom_sf"/>
</dbReference>
<keyword evidence="16" id="KW-1185">Reference proteome</keyword>
<feature type="compositionally biased region" description="Low complexity" evidence="11">
    <location>
        <begin position="299"/>
        <end position="418"/>
    </location>
</feature>
<comment type="subcellular location">
    <subcellularLocation>
        <location evidence="1">Cell membrane</location>
        <topology evidence="1">Single-pass type II membrane protein</topology>
    </subcellularLocation>
</comment>
<dbReference type="PROSITE" id="PS50060">
    <property type="entry name" value="MAM_2"/>
    <property type="match status" value="3"/>
</dbReference>
<keyword evidence="3" id="KW-0677">Repeat</keyword>
<dbReference type="PROSITE" id="PS50068">
    <property type="entry name" value="LDLRA_2"/>
    <property type="match status" value="9"/>
</dbReference>
<feature type="domain" description="FZ" evidence="13">
    <location>
        <begin position="578"/>
        <end position="695"/>
    </location>
</feature>
<evidence type="ECO:0000256" key="5">
    <source>
        <dbReference type="ARBA" id="ARBA00022989"/>
    </source>
</evidence>
<dbReference type="Pfam" id="PF00629">
    <property type="entry name" value="MAM"/>
    <property type="match status" value="3"/>
</dbReference>
<keyword evidence="6 12" id="KW-0472">Membrane</keyword>
<dbReference type="SMART" id="SM00063">
    <property type="entry name" value="FRI"/>
    <property type="match status" value="2"/>
</dbReference>
<feature type="disulfide bond" evidence="9">
    <location>
        <begin position="998"/>
        <end position="1016"/>
    </location>
</feature>
<dbReference type="CDD" id="cd07066">
    <property type="entry name" value="CRD_FZ"/>
    <property type="match status" value="3"/>
</dbReference>
<evidence type="ECO:0000259" key="15">
    <source>
        <dbReference type="PROSITE" id="PS50240"/>
    </source>
</evidence>
<evidence type="ECO:0000256" key="4">
    <source>
        <dbReference type="ARBA" id="ARBA00022968"/>
    </source>
</evidence>
<organism evidence="16 17">
    <name type="scientific">Aplysia californica</name>
    <name type="common">California sea hare</name>
    <dbReference type="NCBI Taxonomy" id="6500"/>
    <lineage>
        <taxon>Eukaryota</taxon>
        <taxon>Metazoa</taxon>
        <taxon>Spiralia</taxon>
        <taxon>Lophotrochozoa</taxon>
        <taxon>Mollusca</taxon>
        <taxon>Gastropoda</taxon>
        <taxon>Heterobranchia</taxon>
        <taxon>Euthyneura</taxon>
        <taxon>Tectipleura</taxon>
        <taxon>Aplysiida</taxon>
        <taxon>Aplysioidea</taxon>
        <taxon>Aplysiidae</taxon>
        <taxon>Aplysia</taxon>
    </lineage>
</organism>
<feature type="disulfide bond" evidence="9">
    <location>
        <begin position="973"/>
        <end position="988"/>
    </location>
</feature>
<evidence type="ECO:0000256" key="7">
    <source>
        <dbReference type="ARBA" id="ARBA00023157"/>
    </source>
</evidence>
<keyword evidence="5 12" id="KW-1133">Transmembrane helix</keyword>
<evidence type="ECO:0000259" key="13">
    <source>
        <dbReference type="PROSITE" id="PS50038"/>
    </source>
</evidence>
<reference evidence="17" key="1">
    <citation type="submission" date="2025-08" db="UniProtKB">
        <authorList>
            <consortium name="RefSeq"/>
        </authorList>
    </citation>
    <scope>IDENTIFICATION</scope>
</reference>
<dbReference type="InterPro" id="IPR002172">
    <property type="entry name" value="LDrepeatLR_classA_rpt"/>
</dbReference>
<keyword evidence="4" id="KW-0735">Signal-anchor</keyword>
<keyword evidence="7 9" id="KW-1015">Disulfide bond</keyword>
<name>A0ABM0JTY1_APLCA</name>
<feature type="compositionally biased region" description="Low complexity" evidence="11">
    <location>
        <begin position="63"/>
        <end position="95"/>
    </location>
</feature>
<dbReference type="InterPro" id="IPR001254">
    <property type="entry name" value="Trypsin_dom"/>
</dbReference>
<dbReference type="SUPFAM" id="SSF63501">
    <property type="entry name" value="Frizzled cysteine-rich domain"/>
    <property type="match status" value="4"/>
</dbReference>
<dbReference type="Gene3D" id="2.40.10.10">
    <property type="entry name" value="Trypsin-like serine proteases"/>
    <property type="match status" value="1"/>
</dbReference>
<dbReference type="PROSITE" id="PS00134">
    <property type="entry name" value="TRYPSIN_HIS"/>
    <property type="match status" value="1"/>
</dbReference>
<dbReference type="InterPro" id="IPR018114">
    <property type="entry name" value="TRYPSIN_HIS"/>
</dbReference>
<keyword evidence="10" id="KW-0720">Serine protease</keyword>
<dbReference type="Pfam" id="PF00057">
    <property type="entry name" value="Ldl_recept_a"/>
    <property type="match status" value="6"/>
</dbReference>
<dbReference type="GeneID" id="101863910"/>
<dbReference type="PROSITE" id="PS01209">
    <property type="entry name" value="LDLRA_1"/>
    <property type="match status" value="4"/>
</dbReference>
<gene>
    <name evidence="17" type="primary">LOC101863910</name>
</gene>
<sequence length="2159" mass="236596">MVLPSVMENGGKSPALKRFSSLEPRTPSTPHSPADSYHIYTLHDDDDNVFGEDGDGKANPLASSSTTTTTTTTKGNNNNNNNNRNSSTSSSSESNIVPPPPTPGTAPALGGCAHRGWSRKRLRTRDALLIAVVVVLFVGVAVGVSLAVVLVDSSSSESSSSSSSTSSTTPIPSPEVRFLGHLTLTEPWQGSISNLARVFTADMGTLTESTAVQKALIKSSFVSLSANMSVVHFSLNFARDQLHTALSLQADDVSAPDDDVSAGRAVQALLRNQVVKRQAEMTLSIRPESIVILENIPVTPSTPVTTTESSTTISSSPPSSSSSPTSTTTEADTTTTTAATSPSSTTTATTSPSPTTATTTSPSSTTAKTTTAATNPSTSTTATTTTATTATTLSPTSTSVSTTETTDAPTNPSTTSTLPTPPPARCEVMTFEPCGSVVGNSHFYLPNLLGHTSPDDAQKEFENLLGPSGATRCSDHVFRFACSLLFPPCDDVDTSSSNSPLPVPRHPCRSFCDDVKNDCGSFPNFPQNCDEFPTTDCTGPLILTTPRAETTTAITTTEATTTTSVATKSTSTTEFPDYPDLYCVNFELPVCKQLGFDVTSLPSVYEGCEDDIPCLISLFEFFANDSIHSGCMQDMTFFCLYTFPGCNVDYYNEPIWPCREACEDAVQKCGRYMPYPPDCLYLPAQDDPYYPCIPAQPEPSTTTPTPTPIPDVCIDQNYGYCAEEGFTRTYEKTWFADTLVKGVQVFETWAQPTIDSGCSALAKFFYCGIFFPKCEEGQDVGLPCRKYCEEISAQCPNATFPMDCTVFDNNDTCVHPMTSTTPAAVTTTAAPPTTTEAKIECQPLDFSICKHFGYSQTSFPNFWGDMTSQAANKTYYSYAEVSVSAGCSPNIVFYVCSMLFPYCEGPDAKHKLPCKSVCEEVNQNCPLLFVQNCTNLSDPNPDTCLAPPERYGCKDTEFSCANIDKCIPVDWLCDKKNDCGDWSDERDCNCHPDFEVKCDMGLCINSYERCDGKVQCPDNSDEAGCKKLCPKGQYKCNGTELCIMREWLCDGQVDCPDHQDDELFCHWCEIDEFTCVSTKECIPLGKVCDGTPQCSDHTDERDCIFKNNPGSPFFLNVWKPKYDEYSGSLYDSVPVCARGFNNIVGQTSCMKMGEDSLERWEEVETFFYYLFFELDPNGTQMSAIGRGNLVQNCQGPLAAVTCRLRECGHPAENLPNSIINGLDALPGAWPWMVSFQQYGVHKCGGAIISPYFVLTAGHCVDSYMSFDSLMVIAGTTHLSRLGQTGRRHYIRRVILHPGFVFGKANDIALLELKTPLEYSDYIKPLCFPEEDDVFTMANECHIAGWGHLQGNGGAPSRNLQQTKLSLWDTNKCNSSFMWDGLIKEDEICAGYYNGLIAPCYGDSGSAVACKDEFGTWKSVGVASYVFQTCNVASKPSVFAATLPYLDWIKNQTVCQFTCDNGVCLFDKSMLCNAIDDCGDKSDEINLCDISANCSFTDYFLCGYQTKLKWKLVTHGNSKDAANRFPLFDHTKGGAPGKFLMGPTRGVDIYTPRIDLTKPHCMRFHYHMRGEVQQGMRVSAHKIQLLVWVGKWIVEETIGPDRWLMGTFDLEPGHWDIVFRPHDDQRFSLDDMYLLEGTCDEMKCLPGEFMCNTFGSRNCLPVAVRCNMVLDCDDGQDEENCSASLYTCDFENGNLCGLQQSTTDSVAGEWVMADSSDTPRNLVDHTFANDSGTMLKIPTAYMLREDKVHMFQDVLLEDTPYCLKLFYASTSPATLQVKMEWDNKARQVLRFTDRLTPTWIPVQATLPTLGQSTKVRLSYYVIGGELGFEIDEQAILIDDITISRGACSEFTCPPNTLKCGGEAYCLPMAKVCDRVVHCLERTDEINCACEADEYKCPTGSCIPREKTCDLIRDCPDGSDEGSVCDPQRSISCDFENKFLCGYTVNTTSNGFHWARHSGPTPRSGTGPNEDHTFEGIAGLTGHYIFADGLKEGDYTSLESFPFLSDGKGLAFFYHARHFLRKFWMTGRLSLIVTQWSTGEQTEVWAEVPSDEDTWRSHCVTLPPGNISISFVVQRGSGYRADIALDDILKLTESCDQFLLGGRIIGPVFGASTSTEASSGSGVCKADESPCNNNMCLKKTMFCDKVSDCPDGFDEVGCDEN</sequence>
<dbReference type="InterPro" id="IPR000998">
    <property type="entry name" value="MAM_dom"/>
</dbReference>
<dbReference type="InterPro" id="IPR020067">
    <property type="entry name" value="Frizzled_dom"/>
</dbReference>
<dbReference type="SUPFAM" id="SSF49899">
    <property type="entry name" value="Concanavalin A-like lectins/glucanases"/>
    <property type="match status" value="3"/>
</dbReference>
<feature type="domain" description="MAM" evidence="14">
    <location>
        <begin position="1685"/>
        <end position="1848"/>
    </location>
</feature>
<dbReference type="CDD" id="cd00112">
    <property type="entry name" value="LDLa"/>
    <property type="match status" value="9"/>
</dbReference>
<dbReference type="Proteomes" id="UP000694888">
    <property type="component" value="Unplaced"/>
</dbReference>
<evidence type="ECO:0000313" key="16">
    <source>
        <dbReference type="Proteomes" id="UP000694888"/>
    </source>
</evidence>
<feature type="disulfide bond" evidence="9">
    <location>
        <begin position="1895"/>
        <end position="1913"/>
    </location>
</feature>
<dbReference type="Pfam" id="PF00089">
    <property type="entry name" value="Trypsin"/>
    <property type="match status" value="1"/>
</dbReference>